<keyword evidence="1" id="KW-0812">Transmembrane</keyword>
<dbReference type="RefSeq" id="WP_184087134.1">
    <property type="nucleotide sequence ID" value="NZ_JACHIJ010000005.1"/>
</dbReference>
<evidence type="ECO:0000313" key="2">
    <source>
        <dbReference type="EMBL" id="MBB5053475.1"/>
    </source>
</evidence>
<protein>
    <submittedName>
        <fullName evidence="2">Uncharacterized protein</fullName>
    </submittedName>
</protein>
<organism evidence="2 3">
    <name type="scientific">Afipia massiliensis</name>
    <dbReference type="NCBI Taxonomy" id="211460"/>
    <lineage>
        <taxon>Bacteria</taxon>
        <taxon>Pseudomonadati</taxon>
        <taxon>Pseudomonadota</taxon>
        <taxon>Alphaproteobacteria</taxon>
        <taxon>Hyphomicrobiales</taxon>
        <taxon>Nitrobacteraceae</taxon>
        <taxon>Afipia</taxon>
    </lineage>
</organism>
<gene>
    <name evidence="2" type="ORF">HNQ36_003475</name>
</gene>
<comment type="caution">
    <text evidence="2">The sequence shown here is derived from an EMBL/GenBank/DDBJ whole genome shotgun (WGS) entry which is preliminary data.</text>
</comment>
<dbReference type="EMBL" id="JACHIJ010000005">
    <property type="protein sequence ID" value="MBB5053475.1"/>
    <property type="molecule type" value="Genomic_DNA"/>
</dbReference>
<proteinExistence type="predicted"/>
<feature type="transmembrane region" description="Helical" evidence="1">
    <location>
        <begin position="47"/>
        <end position="67"/>
    </location>
</feature>
<keyword evidence="1" id="KW-0472">Membrane</keyword>
<name>A0A840MZU7_9BRAD</name>
<sequence length="68" mass="7271">MAAIYWWKASRVDIPHTAAASISDVPELYILNTQVAFNESSRLNCRAAVWTGLAAVLSAIASVLGVLP</sequence>
<reference evidence="2 3" key="1">
    <citation type="submission" date="2020-08" db="EMBL/GenBank/DDBJ databases">
        <title>Genomic Encyclopedia of Type Strains, Phase IV (KMG-IV): sequencing the most valuable type-strain genomes for metagenomic binning, comparative biology and taxonomic classification.</title>
        <authorList>
            <person name="Goeker M."/>
        </authorList>
    </citation>
    <scope>NUCLEOTIDE SEQUENCE [LARGE SCALE GENOMIC DNA]</scope>
    <source>
        <strain evidence="2 3">DSM 17498</strain>
    </source>
</reference>
<dbReference type="AlphaFoldDB" id="A0A840MZU7"/>
<dbReference type="Proteomes" id="UP000521227">
    <property type="component" value="Unassembled WGS sequence"/>
</dbReference>
<accession>A0A840MZU7</accession>
<evidence type="ECO:0000313" key="3">
    <source>
        <dbReference type="Proteomes" id="UP000521227"/>
    </source>
</evidence>
<evidence type="ECO:0000256" key="1">
    <source>
        <dbReference type="SAM" id="Phobius"/>
    </source>
</evidence>
<keyword evidence="1" id="KW-1133">Transmembrane helix</keyword>